<protein>
    <recommendedName>
        <fullName evidence="2">JmjC domain-containing protein</fullName>
    </recommendedName>
</protein>
<dbReference type="AlphaFoldDB" id="X6MJZ7"/>
<dbReference type="OrthoDB" id="424465at2759"/>
<evidence type="ECO:0000313" key="3">
    <source>
        <dbReference type="EMBL" id="ETO13971.1"/>
    </source>
</evidence>
<evidence type="ECO:0000259" key="2">
    <source>
        <dbReference type="PROSITE" id="PS51184"/>
    </source>
</evidence>
<feature type="chain" id="PRO_5004975338" description="JmjC domain-containing protein" evidence="1">
    <location>
        <begin position="21"/>
        <end position="423"/>
    </location>
</feature>
<evidence type="ECO:0000256" key="1">
    <source>
        <dbReference type="SAM" id="SignalP"/>
    </source>
</evidence>
<dbReference type="InterPro" id="IPR003347">
    <property type="entry name" value="JmjC_dom"/>
</dbReference>
<dbReference type="InterPro" id="IPR050910">
    <property type="entry name" value="JMJD6_ArgDemeth/LysHydrox"/>
</dbReference>
<keyword evidence="1" id="KW-0732">Signal</keyword>
<dbReference type="SUPFAM" id="SSF51197">
    <property type="entry name" value="Clavaminate synthase-like"/>
    <property type="match status" value="1"/>
</dbReference>
<proteinExistence type="predicted"/>
<dbReference type="SMART" id="SM00558">
    <property type="entry name" value="JmjC"/>
    <property type="match status" value="1"/>
</dbReference>
<dbReference type="Pfam" id="PF13621">
    <property type="entry name" value="Cupin_8"/>
    <property type="match status" value="1"/>
</dbReference>
<accession>X6MJZ7</accession>
<keyword evidence="4" id="KW-1185">Reference proteome</keyword>
<dbReference type="PANTHER" id="PTHR12480">
    <property type="entry name" value="ARGININE DEMETHYLASE AND LYSYL-HYDROXYLASE JMJD"/>
    <property type="match status" value="1"/>
</dbReference>
<dbReference type="Gene3D" id="2.60.120.650">
    <property type="entry name" value="Cupin"/>
    <property type="match status" value="1"/>
</dbReference>
<feature type="signal peptide" evidence="1">
    <location>
        <begin position="1"/>
        <end position="20"/>
    </location>
</feature>
<dbReference type="EMBL" id="ASPP01020293">
    <property type="protein sequence ID" value="ETO13971.1"/>
    <property type="molecule type" value="Genomic_DNA"/>
</dbReference>
<dbReference type="Proteomes" id="UP000023152">
    <property type="component" value="Unassembled WGS sequence"/>
</dbReference>
<dbReference type="PROSITE" id="PS51184">
    <property type="entry name" value="JMJC"/>
    <property type="match status" value="1"/>
</dbReference>
<comment type="caution">
    <text evidence="3">The sequence shown here is derived from an EMBL/GenBank/DDBJ whole genome shotgun (WGS) entry which is preliminary data.</text>
</comment>
<name>X6MJZ7_RETFI</name>
<dbReference type="InterPro" id="IPR041667">
    <property type="entry name" value="Cupin_8"/>
</dbReference>
<feature type="domain" description="JmjC" evidence="2">
    <location>
        <begin position="155"/>
        <end position="344"/>
    </location>
</feature>
<sequence>MIKVLVLICIILTIISNGNCVNVIEMHKAGKNLHKKVSSSKILSRDRDGDCYFPGFCNINISHCNIDRVPLKDLSYEEFVANYVDKERPVILELNDLSEMLDNSSGIFEWQSMISRVRNKQDFEHLVDLEYKHSTPYERSQTCDIHALEDRKTVVYKEIIDRIYKIPEILEHIDIFNHLIGYLSTVDGSLLGNKWVIFGNTGSGAQFHFDYYLTSFWNLVVTGSKYWLLLSPEVVENVLFPDVSDLHKVIKMPLWQFYLQIYPYLSLVLHDALVAPDNKQLHTLKNKPFDTNIYECLQRPGDILYAPSKFYHSTFNLNATLSVSRNLITYQNFQFVFDFITSLQAMHSEDKKGNNVGMKHAIELCAALFHFNQTMFKQTNCFTKSFLQRLGSFPVQKNGVTNADYYIQALNFAAQAPMFSSFF</sequence>
<gene>
    <name evidence="3" type="ORF">RFI_23396</name>
</gene>
<organism evidence="3 4">
    <name type="scientific">Reticulomyxa filosa</name>
    <dbReference type="NCBI Taxonomy" id="46433"/>
    <lineage>
        <taxon>Eukaryota</taxon>
        <taxon>Sar</taxon>
        <taxon>Rhizaria</taxon>
        <taxon>Retaria</taxon>
        <taxon>Foraminifera</taxon>
        <taxon>Monothalamids</taxon>
        <taxon>Reticulomyxidae</taxon>
        <taxon>Reticulomyxa</taxon>
    </lineage>
</organism>
<evidence type="ECO:0000313" key="4">
    <source>
        <dbReference type="Proteomes" id="UP000023152"/>
    </source>
</evidence>
<reference evidence="3 4" key="1">
    <citation type="journal article" date="2013" name="Curr. Biol.">
        <title>The Genome of the Foraminiferan Reticulomyxa filosa.</title>
        <authorList>
            <person name="Glockner G."/>
            <person name="Hulsmann N."/>
            <person name="Schleicher M."/>
            <person name="Noegel A.A."/>
            <person name="Eichinger L."/>
            <person name="Gallinger C."/>
            <person name="Pawlowski J."/>
            <person name="Sierra R."/>
            <person name="Euteneuer U."/>
            <person name="Pillet L."/>
            <person name="Moustafa A."/>
            <person name="Platzer M."/>
            <person name="Groth M."/>
            <person name="Szafranski K."/>
            <person name="Schliwa M."/>
        </authorList>
    </citation>
    <scope>NUCLEOTIDE SEQUENCE [LARGE SCALE GENOMIC DNA]</scope>
</reference>